<evidence type="ECO:0000313" key="2">
    <source>
        <dbReference type="EMBL" id="ABM01125.1"/>
    </source>
</evidence>
<dbReference type="PANTHER" id="PTHR22674:SF6">
    <property type="entry name" value="NTPASE KAP FAMILY P-LOOP DOMAIN-CONTAINING PROTEIN 1"/>
    <property type="match status" value="1"/>
</dbReference>
<dbReference type="InterPro" id="IPR027417">
    <property type="entry name" value="P-loop_NTPase"/>
</dbReference>
<dbReference type="SUPFAM" id="SSF52540">
    <property type="entry name" value="P-loop containing nucleoside triphosphate hydrolases"/>
    <property type="match status" value="1"/>
</dbReference>
<dbReference type="AlphaFoldDB" id="A1S9R8"/>
<dbReference type="InterPro" id="IPR011646">
    <property type="entry name" value="KAP_P-loop"/>
</dbReference>
<evidence type="ECO:0000313" key="3">
    <source>
        <dbReference type="Proteomes" id="UP000009175"/>
    </source>
</evidence>
<name>A1S9R8_SHEAM</name>
<dbReference type="PANTHER" id="PTHR22674">
    <property type="entry name" value="NTPASE, KAP FAMILY P-LOOP DOMAIN-CONTAINING 1"/>
    <property type="match status" value="1"/>
</dbReference>
<dbReference type="eggNOG" id="COG4928">
    <property type="taxonomic scope" value="Bacteria"/>
</dbReference>
<dbReference type="HOGENOM" id="CLU_021357_0_0_6"/>
<dbReference type="Gene3D" id="3.40.50.300">
    <property type="entry name" value="P-loop containing nucleotide triphosphate hydrolases"/>
    <property type="match status" value="1"/>
</dbReference>
<keyword evidence="3" id="KW-1185">Reference proteome</keyword>
<dbReference type="InterPro" id="IPR052754">
    <property type="entry name" value="NTPase_KAP_P-loop"/>
</dbReference>
<feature type="domain" description="KAP NTPase" evidence="1">
    <location>
        <begin position="22"/>
        <end position="309"/>
    </location>
</feature>
<dbReference type="KEGG" id="saz:Sama_2922"/>
<reference evidence="2 3" key="1">
    <citation type="submission" date="2006-12" db="EMBL/GenBank/DDBJ databases">
        <title>Complete sequence of Shewanella amazonensis SB2B.</title>
        <authorList>
            <consortium name="US DOE Joint Genome Institute"/>
            <person name="Copeland A."/>
            <person name="Lucas S."/>
            <person name="Lapidus A."/>
            <person name="Barry K."/>
            <person name="Detter J.C."/>
            <person name="Glavina del Rio T."/>
            <person name="Hammon N."/>
            <person name="Israni S."/>
            <person name="Dalin E."/>
            <person name="Tice H."/>
            <person name="Pitluck S."/>
            <person name="Munk A.C."/>
            <person name="Brettin T."/>
            <person name="Bruce D."/>
            <person name="Han C."/>
            <person name="Tapia R."/>
            <person name="Gilna P."/>
            <person name="Schmutz J."/>
            <person name="Larimer F."/>
            <person name="Land M."/>
            <person name="Hauser L."/>
            <person name="Kyrpides N."/>
            <person name="Mikhailova N."/>
            <person name="Fredrickson J."/>
            <person name="Richardson P."/>
        </authorList>
    </citation>
    <scope>NUCLEOTIDE SEQUENCE [LARGE SCALE GENOMIC DNA]</scope>
    <source>
        <strain evidence="3">ATCC BAA-1098 / SB2B</strain>
    </source>
</reference>
<evidence type="ECO:0000259" key="1">
    <source>
        <dbReference type="Pfam" id="PF07693"/>
    </source>
</evidence>
<protein>
    <submittedName>
        <fullName evidence="2">p-loop ATPase-like protein</fullName>
    </submittedName>
</protein>
<gene>
    <name evidence="2" type="ordered locus">Sama_2922</name>
</gene>
<accession>A1S9R8</accession>
<proteinExistence type="predicted"/>
<sequence length="715" mass="81367">MGSYHNDQPITGESESPDLLRREAFSEHLATVLRIAPSDDCMTASLEGEWGYGKTSVINLVKKSLGNQENGPVIVEYNPWLAGKAEALVQDFLVQFSSQLNIPDRPKEGLKAAKELLAYSELFNAMKFIPGVEPWASTVQGVFKVVGGATKKISKLKELDLIGRKNKINDLLKKLGVSIVVIIDDIDRLTPDEAFQVVRLVKAVADFPGTSFLLSFDPTYLASSLEKHGIENSNQYIDKVVQLRISLPLIAHNDLQKLADIELQNLSDKSLTDSFERDQERLSYLYHSYVKYLIRNPRELKRTFNHLRFVLSQTEGNVCFTDLYCLSVLAIKAQEIYHSLKESPEYYVGRKFDDSLAFDKREEVVEKNKDKRDSIITRAPGKDVVYLKGILKELFPLLEGSGYSMYGSDYDQCGRVASEKRLYIALHYQIPTGFASDTDIVSFLNGSINREEYLRRAISEGFVERLFELLHHNIEKANQENAALSLKALYTVFLDSPYLKSFEDAVHGFFGFEPYRNIMWLTFAFIKVLDEKEQFLFDLLQNPSFLPITADISRRLLVQLGRIETDDPRLKEEQWLSPEKGEEYLKTWSDMVASQLLDGGLADSIHASHIYFVFYRVSKEKTRQVFSKWINEELGIEKIAKLVGRCGSDSTNGPYTEISEDSLSELLDYQRLKELADVELSNTSQTLSNYLKAVYSSVLTGEKYYLNDATKGEKF</sequence>
<dbReference type="Pfam" id="PF07693">
    <property type="entry name" value="KAP_NTPase"/>
    <property type="match status" value="1"/>
</dbReference>
<dbReference type="OrthoDB" id="88903at2"/>
<dbReference type="RefSeq" id="WP_011761030.1">
    <property type="nucleotide sequence ID" value="NC_008700.1"/>
</dbReference>
<dbReference type="Proteomes" id="UP000009175">
    <property type="component" value="Chromosome"/>
</dbReference>
<dbReference type="EMBL" id="CP000507">
    <property type="protein sequence ID" value="ABM01125.1"/>
    <property type="molecule type" value="Genomic_DNA"/>
</dbReference>
<organism evidence="2 3">
    <name type="scientific">Shewanella amazonensis (strain ATCC BAA-1098 / SB2B)</name>
    <dbReference type="NCBI Taxonomy" id="326297"/>
    <lineage>
        <taxon>Bacteria</taxon>
        <taxon>Pseudomonadati</taxon>
        <taxon>Pseudomonadota</taxon>
        <taxon>Gammaproteobacteria</taxon>
        <taxon>Alteromonadales</taxon>
        <taxon>Shewanellaceae</taxon>
        <taxon>Shewanella</taxon>
    </lineage>
</organism>